<gene>
    <name evidence="2" type="ORF">OJ962_18780</name>
</gene>
<dbReference type="EMBL" id="JAPCID010000027">
    <property type="protein sequence ID" value="MDA0139552.1"/>
    <property type="molecule type" value="Genomic_DNA"/>
</dbReference>
<dbReference type="InterPro" id="IPR013325">
    <property type="entry name" value="RNA_pol_sigma_r2"/>
</dbReference>
<dbReference type="RefSeq" id="WP_202952017.1">
    <property type="nucleotide sequence ID" value="NZ_JAPCID010000027.1"/>
</dbReference>
<dbReference type="Pfam" id="PF04542">
    <property type="entry name" value="Sigma70_r2"/>
    <property type="match status" value="1"/>
</dbReference>
<dbReference type="Gene3D" id="1.10.1740.10">
    <property type="match status" value="1"/>
</dbReference>
<protein>
    <recommendedName>
        <fullName evidence="1">RNA polymerase sigma-70 region 2 domain-containing protein</fullName>
    </recommendedName>
</protein>
<keyword evidence="3" id="KW-1185">Reference proteome</keyword>
<feature type="domain" description="RNA polymerase sigma-70 region 2" evidence="1">
    <location>
        <begin position="18"/>
        <end position="61"/>
    </location>
</feature>
<dbReference type="SUPFAM" id="SSF88946">
    <property type="entry name" value="Sigma2 domain of RNA polymerase sigma factors"/>
    <property type="match status" value="1"/>
</dbReference>
<comment type="caution">
    <text evidence="2">The sequence shown here is derived from an EMBL/GenBank/DDBJ whole genome shotgun (WGS) entry which is preliminary data.</text>
</comment>
<sequence>MRADVDLLRGGAEDFGVFYERHVGMVTAYVGRRVRRPELTIDLVAETFARALERRLQFDARRWPRRPG</sequence>
<dbReference type="Proteomes" id="UP001147700">
    <property type="component" value="Unassembled WGS sequence"/>
</dbReference>
<organism evidence="2 3">
    <name type="scientific">Solirubrobacter deserti</name>
    <dbReference type="NCBI Taxonomy" id="2282478"/>
    <lineage>
        <taxon>Bacteria</taxon>
        <taxon>Bacillati</taxon>
        <taxon>Actinomycetota</taxon>
        <taxon>Thermoleophilia</taxon>
        <taxon>Solirubrobacterales</taxon>
        <taxon>Solirubrobacteraceae</taxon>
        <taxon>Solirubrobacter</taxon>
    </lineage>
</organism>
<accession>A0ABT4RLW2</accession>
<evidence type="ECO:0000259" key="1">
    <source>
        <dbReference type="Pfam" id="PF04542"/>
    </source>
</evidence>
<name>A0ABT4RLW2_9ACTN</name>
<evidence type="ECO:0000313" key="3">
    <source>
        <dbReference type="Proteomes" id="UP001147700"/>
    </source>
</evidence>
<reference evidence="2" key="1">
    <citation type="submission" date="2022-10" db="EMBL/GenBank/DDBJ databases">
        <title>The WGS of Solirubrobacter sp. CPCC 204708.</title>
        <authorList>
            <person name="Jiang Z."/>
        </authorList>
    </citation>
    <scope>NUCLEOTIDE SEQUENCE</scope>
    <source>
        <strain evidence="2">CPCC 204708</strain>
    </source>
</reference>
<evidence type="ECO:0000313" key="2">
    <source>
        <dbReference type="EMBL" id="MDA0139552.1"/>
    </source>
</evidence>
<dbReference type="InterPro" id="IPR007627">
    <property type="entry name" value="RNA_pol_sigma70_r2"/>
</dbReference>
<proteinExistence type="predicted"/>